<evidence type="ECO:0000256" key="1">
    <source>
        <dbReference type="SAM" id="SignalP"/>
    </source>
</evidence>
<evidence type="ECO:0000313" key="3">
    <source>
        <dbReference type="Proteomes" id="UP000216339"/>
    </source>
</evidence>
<dbReference type="PROSITE" id="PS51257">
    <property type="entry name" value="PROKAR_LIPOPROTEIN"/>
    <property type="match status" value="1"/>
</dbReference>
<evidence type="ECO:0000313" key="2">
    <source>
        <dbReference type="EMBL" id="PAP76638.1"/>
    </source>
</evidence>
<accession>A0A271J064</accession>
<proteinExistence type="predicted"/>
<keyword evidence="1" id="KW-0732">Signal</keyword>
<feature type="signal peptide" evidence="1">
    <location>
        <begin position="1"/>
        <end position="19"/>
    </location>
</feature>
<reference evidence="2 3" key="1">
    <citation type="submission" date="2016-11" db="EMBL/GenBank/DDBJ databases">
        <title>Study of marine rhodopsin-containing bacteria.</title>
        <authorList>
            <person name="Yoshizawa S."/>
            <person name="Kumagai Y."/>
            <person name="Kogure K."/>
        </authorList>
    </citation>
    <scope>NUCLEOTIDE SEQUENCE [LARGE SCALE GENOMIC DNA]</scope>
    <source>
        <strain evidence="2 3">SAORIC-28</strain>
    </source>
</reference>
<dbReference type="Proteomes" id="UP000216339">
    <property type="component" value="Unassembled WGS sequence"/>
</dbReference>
<name>A0A271J064_9BACT</name>
<gene>
    <name evidence="2" type="ORF">BSZ37_09380</name>
</gene>
<dbReference type="AlphaFoldDB" id="A0A271J064"/>
<sequence>MLRVAPLLLIVLLAACDAADPVTDPPPETQPDDVTAPLLVQSPFATVDLDGSVLGLEPDGGLFGGRALGYHPTDFSPFSASRSGVWLGGTQDGMTRSSIVYWESNFTTDCGDGPTGVFALDADTTYTDTEAWPRDLGAPTEADGSPRVYGDQMLWGSFCSEANPFAGGEGQWAGRYADPLRGLRMNVAAYRYRRADLAGAVFVRYEVTNEGSAPISDLRVGTFSDTESPGPYENVGYAAYGKDAVGFDSATGLSYVYQLPFTDDDGITNSSTWVSGTTFLDLPLLSHRILRRYTWQDPEGFGQGPASATEAVRALDGLSYAGDPMIDPTTGQPSRFAFDDDPFGQTGWLDGRDEDGVFVGADVRQLLSAGPVALGAGETLAFTVVWVTADAGPTSFDSYRAVQRLLSTVRAERSLWDFTSTGT</sequence>
<feature type="chain" id="PRO_5012131199" evidence="1">
    <location>
        <begin position="20"/>
        <end position="423"/>
    </location>
</feature>
<dbReference type="EMBL" id="MQWD01000001">
    <property type="protein sequence ID" value="PAP76638.1"/>
    <property type="molecule type" value="Genomic_DNA"/>
</dbReference>
<comment type="caution">
    <text evidence="2">The sequence shown here is derived from an EMBL/GenBank/DDBJ whole genome shotgun (WGS) entry which is preliminary data.</text>
</comment>
<organism evidence="2 3">
    <name type="scientific">Rubrivirga marina</name>
    <dbReference type="NCBI Taxonomy" id="1196024"/>
    <lineage>
        <taxon>Bacteria</taxon>
        <taxon>Pseudomonadati</taxon>
        <taxon>Rhodothermota</taxon>
        <taxon>Rhodothermia</taxon>
        <taxon>Rhodothermales</taxon>
        <taxon>Rubricoccaceae</taxon>
        <taxon>Rubrivirga</taxon>
    </lineage>
</organism>
<protein>
    <submittedName>
        <fullName evidence="2">Uncharacterized protein</fullName>
    </submittedName>
</protein>
<keyword evidence="3" id="KW-1185">Reference proteome</keyword>